<dbReference type="GeneID" id="25275979"/>
<dbReference type="RefSeq" id="XP_013265645.1">
    <property type="nucleotide sequence ID" value="XM_013410191.1"/>
</dbReference>
<dbReference type="InterPro" id="IPR020843">
    <property type="entry name" value="ER"/>
</dbReference>
<evidence type="ECO:0000259" key="1">
    <source>
        <dbReference type="SMART" id="SM00829"/>
    </source>
</evidence>
<dbReference type="Gene3D" id="3.90.180.10">
    <property type="entry name" value="Medium-chain alcohol dehydrogenases, catalytic domain"/>
    <property type="match status" value="1"/>
</dbReference>
<dbReference type="CDD" id="cd08276">
    <property type="entry name" value="MDR7"/>
    <property type="match status" value="1"/>
</dbReference>
<dbReference type="InterPro" id="IPR052711">
    <property type="entry name" value="Zinc_ADH-like"/>
</dbReference>
<dbReference type="SUPFAM" id="SSF51735">
    <property type="entry name" value="NAD(P)-binding Rossmann-fold domains"/>
    <property type="match status" value="1"/>
</dbReference>
<dbReference type="Pfam" id="PF00107">
    <property type="entry name" value="ADH_zinc_N"/>
    <property type="match status" value="1"/>
</dbReference>
<evidence type="ECO:0000313" key="3">
    <source>
        <dbReference type="Proteomes" id="UP000027920"/>
    </source>
</evidence>
<accession>A0A072Q553</accession>
<dbReference type="SMART" id="SM00829">
    <property type="entry name" value="PKS_ER"/>
    <property type="match status" value="1"/>
</dbReference>
<dbReference type="PANTHER" id="PTHR45033">
    <property type="match status" value="1"/>
</dbReference>
<dbReference type="Proteomes" id="UP000027920">
    <property type="component" value="Unassembled WGS sequence"/>
</dbReference>
<dbReference type="InterPro" id="IPR036291">
    <property type="entry name" value="NAD(P)-bd_dom_sf"/>
</dbReference>
<organism evidence="2 3">
    <name type="scientific">Exophiala aquamarina CBS 119918</name>
    <dbReference type="NCBI Taxonomy" id="1182545"/>
    <lineage>
        <taxon>Eukaryota</taxon>
        <taxon>Fungi</taxon>
        <taxon>Dikarya</taxon>
        <taxon>Ascomycota</taxon>
        <taxon>Pezizomycotina</taxon>
        <taxon>Eurotiomycetes</taxon>
        <taxon>Chaetothyriomycetidae</taxon>
        <taxon>Chaetothyriales</taxon>
        <taxon>Herpotrichiellaceae</taxon>
        <taxon>Exophiala</taxon>
    </lineage>
</organism>
<dbReference type="Pfam" id="PF08240">
    <property type="entry name" value="ADH_N"/>
    <property type="match status" value="1"/>
</dbReference>
<dbReference type="InterPro" id="IPR013149">
    <property type="entry name" value="ADH-like_C"/>
</dbReference>
<name>A0A072Q553_9EURO</name>
<dbReference type="EMBL" id="AMGV01000001">
    <property type="protein sequence ID" value="KEF63055.1"/>
    <property type="molecule type" value="Genomic_DNA"/>
</dbReference>
<dbReference type="OrthoDB" id="9930022at2759"/>
<dbReference type="HOGENOM" id="CLU_026673_3_4_1"/>
<dbReference type="InterPro" id="IPR013154">
    <property type="entry name" value="ADH-like_N"/>
</dbReference>
<dbReference type="PANTHER" id="PTHR45033:SF2">
    <property type="entry name" value="ZINC-TYPE ALCOHOL DEHYDROGENASE-LIKE PROTEIN C1773.06C"/>
    <property type="match status" value="1"/>
</dbReference>
<comment type="caution">
    <text evidence="2">The sequence shown here is derived from an EMBL/GenBank/DDBJ whole genome shotgun (WGS) entry which is preliminary data.</text>
</comment>
<dbReference type="STRING" id="1182545.A0A072Q553"/>
<dbReference type="AlphaFoldDB" id="A0A072Q553"/>
<evidence type="ECO:0000313" key="2">
    <source>
        <dbReference type="EMBL" id="KEF63055.1"/>
    </source>
</evidence>
<feature type="domain" description="Enoyl reductase (ER)" evidence="1">
    <location>
        <begin position="17"/>
        <end position="347"/>
    </location>
</feature>
<dbReference type="SUPFAM" id="SSF50129">
    <property type="entry name" value="GroES-like"/>
    <property type="match status" value="1"/>
</dbReference>
<dbReference type="GO" id="GO:0016491">
    <property type="term" value="F:oxidoreductase activity"/>
    <property type="evidence" value="ECO:0007669"/>
    <property type="project" value="InterPro"/>
</dbReference>
<dbReference type="Gene3D" id="3.40.50.720">
    <property type="entry name" value="NAD(P)-binding Rossmann-like Domain"/>
    <property type="match status" value="1"/>
</dbReference>
<proteinExistence type="predicted"/>
<sequence>MGIPQHTAAWVLNSRDGIQHLEYIEHLHLPALEEDQILVKIHAASLNYRDLMIAKGGPRLVVGKKNLVGGSDGSGVVEAVGSSVVTYSVGDHVCTHLACGLSETDVPLFQDICHGLGQNVDGTLCQFAIFRESSLVKIPGNLNFQEAATLTCSGLTAWNALFGLEGKAPKPGDIVLVQGTGGLSIAALQFSLAAGATVIATTRTQEKADKLKSLGAHHVINYQETPDWGAYAKSLTVDGKGAHIVVDVGGASTLSESLKAIRVDGMVAVTGILGASADVPTLLDCRYASCVVRGFFLGSRKQFGDMNKFIERHDIKPILDQRTFDMASVKDAYTYMTEQRHFSKVSIRIC</sequence>
<dbReference type="VEuPathDB" id="FungiDB:A1O9_01031"/>
<gene>
    <name evidence="2" type="ORF">A1O9_01031</name>
</gene>
<reference evidence="2 3" key="1">
    <citation type="submission" date="2013-03" db="EMBL/GenBank/DDBJ databases">
        <title>The Genome Sequence of Exophiala aquamarina CBS 119918.</title>
        <authorList>
            <consortium name="The Broad Institute Genomics Platform"/>
            <person name="Cuomo C."/>
            <person name="de Hoog S."/>
            <person name="Gorbushina A."/>
            <person name="Walker B."/>
            <person name="Young S.K."/>
            <person name="Zeng Q."/>
            <person name="Gargeya S."/>
            <person name="Fitzgerald M."/>
            <person name="Haas B."/>
            <person name="Abouelleil A."/>
            <person name="Allen A.W."/>
            <person name="Alvarado L."/>
            <person name="Arachchi H.M."/>
            <person name="Berlin A.M."/>
            <person name="Chapman S.B."/>
            <person name="Gainer-Dewar J."/>
            <person name="Goldberg J."/>
            <person name="Griggs A."/>
            <person name="Gujja S."/>
            <person name="Hansen M."/>
            <person name="Howarth C."/>
            <person name="Imamovic A."/>
            <person name="Ireland A."/>
            <person name="Larimer J."/>
            <person name="McCowan C."/>
            <person name="Murphy C."/>
            <person name="Pearson M."/>
            <person name="Poon T.W."/>
            <person name="Priest M."/>
            <person name="Roberts A."/>
            <person name="Saif S."/>
            <person name="Shea T."/>
            <person name="Sisk P."/>
            <person name="Sykes S."/>
            <person name="Wortman J."/>
            <person name="Nusbaum C."/>
            <person name="Birren B."/>
        </authorList>
    </citation>
    <scope>NUCLEOTIDE SEQUENCE [LARGE SCALE GENOMIC DNA]</scope>
    <source>
        <strain evidence="2 3">CBS 119918</strain>
    </source>
</reference>
<protein>
    <recommendedName>
        <fullName evidence="1">Enoyl reductase (ER) domain-containing protein</fullName>
    </recommendedName>
</protein>
<keyword evidence="3" id="KW-1185">Reference proteome</keyword>
<dbReference type="InterPro" id="IPR011032">
    <property type="entry name" value="GroES-like_sf"/>
</dbReference>